<proteinExistence type="predicted"/>
<dbReference type="SUPFAM" id="SSF52540">
    <property type="entry name" value="P-loop containing nucleoside triphosphate hydrolases"/>
    <property type="match status" value="1"/>
</dbReference>
<dbReference type="EMBL" id="MN738832">
    <property type="protein sequence ID" value="QHT38641.1"/>
    <property type="molecule type" value="Genomic_DNA"/>
</dbReference>
<evidence type="ECO:0000259" key="5">
    <source>
        <dbReference type="SMART" id="SM00534"/>
    </source>
</evidence>
<keyword evidence="4" id="KW-1133">Transmembrane helix</keyword>
<feature type="transmembrane region" description="Helical" evidence="4">
    <location>
        <begin position="151"/>
        <end position="175"/>
    </location>
</feature>
<feature type="domain" description="DNA mismatch repair proteins mutS family" evidence="5">
    <location>
        <begin position="403"/>
        <end position="596"/>
    </location>
</feature>
<keyword evidence="4" id="KW-0472">Membrane</keyword>
<accession>A0A6C0FCN1</accession>
<dbReference type="GO" id="GO:0030983">
    <property type="term" value="F:mismatched DNA binding"/>
    <property type="evidence" value="ECO:0007669"/>
    <property type="project" value="InterPro"/>
</dbReference>
<name>A0A6C0FCN1_9ZZZZ</name>
<sequence>MVSKVDKECVNANICKYFRPPIYYVDRSTKHVLSDDIIQDLELEETIDVSGTPILDYVFDTSCNLAQIVRSDMAKYYTTNHTFIKNTKSLIKKITPGVHIEGYEDLDNNDVYDKWLELKGDTDFKDKYNYIEWEQFEYLNNNSMFLQILSIYNLSAPVIALLVPVISLFIPFLVIQARGSELSFPEYIIIFKEVAQRHALGKLITRFSDVSWNERFYLLVSASIYLFSLYQNTQICIKFYNNMFKIHDTLFTLCRFMESTIKKAEIFIKNTSKMKAYRKFNDDVARQMETMNTIVKEIRNIQPFCFSYKKLSDMGDVLKCFYGLHCNEDYNETISFAFGFNGYLSNLEGIKRNILQGTMSYGLLKNHKTSNDKTKGENEMIAKNIYYPTLVNESPQKNNIKLQKDCIITGPNASGKTTMLKSVLINILLTQQYGCGFYDKMSFVPYHYLHCYLNVPDTSGRDSLFQSESRKCKKILDKINKLGGSVRHFCLFDELYSGTNPKEAVKCGYAYLSHLSNTANIQYMLTTHYTELCEKFLKKETIENYKMSVKVDEATSMITYTYKIVKGINNVDGGVEVLRQMNYPASILNKMKEIDSLT</sequence>
<dbReference type="Pfam" id="PF00488">
    <property type="entry name" value="MutS_V"/>
    <property type="match status" value="1"/>
</dbReference>
<dbReference type="PANTHER" id="PTHR11361">
    <property type="entry name" value="DNA MISMATCH REPAIR PROTEIN MUTS FAMILY MEMBER"/>
    <property type="match status" value="1"/>
</dbReference>
<evidence type="ECO:0000256" key="3">
    <source>
        <dbReference type="ARBA" id="ARBA00023125"/>
    </source>
</evidence>
<dbReference type="PANTHER" id="PTHR11361:SF99">
    <property type="entry name" value="DNA MISMATCH REPAIR PROTEIN"/>
    <property type="match status" value="1"/>
</dbReference>
<evidence type="ECO:0000313" key="6">
    <source>
        <dbReference type="EMBL" id="QHT38641.1"/>
    </source>
</evidence>
<protein>
    <recommendedName>
        <fullName evidence="5">DNA mismatch repair proteins mutS family domain-containing protein</fullName>
    </recommendedName>
</protein>
<evidence type="ECO:0000256" key="1">
    <source>
        <dbReference type="ARBA" id="ARBA00022741"/>
    </source>
</evidence>
<evidence type="ECO:0000256" key="4">
    <source>
        <dbReference type="SAM" id="Phobius"/>
    </source>
</evidence>
<keyword evidence="1" id="KW-0547">Nucleotide-binding</keyword>
<reference evidence="6" key="1">
    <citation type="journal article" date="2020" name="Nature">
        <title>Giant virus diversity and host interactions through global metagenomics.</title>
        <authorList>
            <person name="Schulz F."/>
            <person name="Roux S."/>
            <person name="Paez-Espino D."/>
            <person name="Jungbluth S."/>
            <person name="Walsh D.A."/>
            <person name="Denef V.J."/>
            <person name="McMahon K.D."/>
            <person name="Konstantinidis K.T."/>
            <person name="Eloe-Fadrosh E.A."/>
            <person name="Kyrpides N.C."/>
            <person name="Woyke T."/>
        </authorList>
    </citation>
    <scope>NUCLEOTIDE SEQUENCE</scope>
    <source>
        <strain evidence="6">GVMAG-S-ERX556106-38</strain>
    </source>
</reference>
<dbReference type="GO" id="GO:0005524">
    <property type="term" value="F:ATP binding"/>
    <property type="evidence" value="ECO:0007669"/>
    <property type="project" value="UniProtKB-KW"/>
</dbReference>
<dbReference type="InterPro" id="IPR027417">
    <property type="entry name" value="P-loop_NTPase"/>
</dbReference>
<keyword evidence="3" id="KW-0238">DNA-binding</keyword>
<dbReference type="GO" id="GO:0006298">
    <property type="term" value="P:mismatch repair"/>
    <property type="evidence" value="ECO:0007669"/>
    <property type="project" value="InterPro"/>
</dbReference>
<dbReference type="SMART" id="SM00534">
    <property type="entry name" value="MUTSac"/>
    <property type="match status" value="1"/>
</dbReference>
<dbReference type="AlphaFoldDB" id="A0A6C0FCN1"/>
<dbReference type="GO" id="GO:0005829">
    <property type="term" value="C:cytosol"/>
    <property type="evidence" value="ECO:0007669"/>
    <property type="project" value="TreeGrafter"/>
</dbReference>
<dbReference type="InterPro" id="IPR045076">
    <property type="entry name" value="MutS"/>
</dbReference>
<evidence type="ECO:0000256" key="2">
    <source>
        <dbReference type="ARBA" id="ARBA00022840"/>
    </source>
</evidence>
<keyword evidence="2" id="KW-0067">ATP-binding</keyword>
<dbReference type="Gene3D" id="3.40.50.300">
    <property type="entry name" value="P-loop containing nucleotide triphosphate hydrolases"/>
    <property type="match status" value="1"/>
</dbReference>
<keyword evidence="4" id="KW-0812">Transmembrane</keyword>
<organism evidence="6">
    <name type="scientific">viral metagenome</name>
    <dbReference type="NCBI Taxonomy" id="1070528"/>
    <lineage>
        <taxon>unclassified sequences</taxon>
        <taxon>metagenomes</taxon>
        <taxon>organismal metagenomes</taxon>
    </lineage>
</organism>
<dbReference type="GO" id="GO:0140664">
    <property type="term" value="F:ATP-dependent DNA damage sensor activity"/>
    <property type="evidence" value="ECO:0007669"/>
    <property type="project" value="InterPro"/>
</dbReference>
<dbReference type="InterPro" id="IPR000432">
    <property type="entry name" value="DNA_mismatch_repair_MutS_C"/>
</dbReference>